<protein>
    <submittedName>
        <fullName evidence="1">Uncharacterized protein</fullName>
    </submittedName>
</protein>
<proteinExistence type="predicted"/>
<keyword evidence="2" id="KW-1185">Reference proteome</keyword>
<dbReference type="AlphaFoldDB" id="A0A1G4BFF5"/>
<accession>A0A1G4BFF5</accession>
<evidence type="ECO:0000313" key="1">
    <source>
        <dbReference type="EMBL" id="OHF00095.1"/>
    </source>
</evidence>
<organism evidence="1 2">
    <name type="scientific">Colletotrichum orchidophilum</name>
    <dbReference type="NCBI Taxonomy" id="1209926"/>
    <lineage>
        <taxon>Eukaryota</taxon>
        <taxon>Fungi</taxon>
        <taxon>Dikarya</taxon>
        <taxon>Ascomycota</taxon>
        <taxon>Pezizomycotina</taxon>
        <taxon>Sordariomycetes</taxon>
        <taxon>Hypocreomycetidae</taxon>
        <taxon>Glomerellales</taxon>
        <taxon>Glomerellaceae</taxon>
        <taxon>Colletotrichum</taxon>
    </lineage>
</organism>
<dbReference type="RefSeq" id="XP_022477239.1">
    <property type="nucleotide sequence ID" value="XM_022616150.1"/>
</dbReference>
<dbReference type="EMBL" id="MJBS01000030">
    <property type="protein sequence ID" value="OHF00095.1"/>
    <property type="molecule type" value="Genomic_DNA"/>
</dbReference>
<gene>
    <name evidence="1" type="ORF">CORC01_04503</name>
</gene>
<evidence type="ECO:0000313" key="2">
    <source>
        <dbReference type="Proteomes" id="UP000176998"/>
    </source>
</evidence>
<name>A0A1G4BFF5_9PEZI</name>
<feature type="non-terminal residue" evidence="1">
    <location>
        <position position="1"/>
    </location>
</feature>
<comment type="caution">
    <text evidence="1">The sequence shown here is derived from an EMBL/GenBank/DDBJ whole genome shotgun (WGS) entry which is preliminary data.</text>
</comment>
<sequence length="124" mass="13803">LVRNPNTSRPSLIRQWVAPIGSLAFPPKPKVQHQKLVNAGLGTLIPLNHAIFQVTNCPLGHYVGRLSKDTMGLCTPSRPSFAVARPRLEMSRMELKEVPSRPGTSCWLFVERLFGLDLLQHLPS</sequence>
<reference evidence="1 2" key="1">
    <citation type="submission" date="2016-09" db="EMBL/GenBank/DDBJ databases">
        <authorList>
            <person name="Capua I."/>
            <person name="De Benedictis P."/>
            <person name="Joannis T."/>
            <person name="Lombin L.H."/>
            <person name="Cattoli G."/>
        </authorList>
    </citation>
    <scope>NUCLEOTIDE SEQUENCE [LARGE SCALE GENOMIC DNA]</scope>
    <source>
        <strain evidence="1 2">IMI 309357</strain>
    </source>
</reference>
<dbReference type="GeneID" id="34557660"/>
<dbReference type="Proteomes" id="UP000176998">
    <property type="component" value="Unassembled WGS sequence"/>
</dbReference>